<keyword evidence="2" id="KW-1185">Reference proteome</keyword>
<dbReference type="STRING" id="1563681.BFP71_13335"/>
<organism evidence="1 2">
    <name type="scientific">Roseivirga misakiensis</name>
    <dbReference type="NCBI Taxonomy" id="1563681"/>
    <lineage>
        <taxon>Bacteria</taxon>
        <taxon>Pseudomonadati</taxon>
        <taxon>Bacteroidota</taxon>
        <taxon>Cytophagia</taxon>
        <taxon>Cytophagales</taxon>
        <taxon>Roseivirgaceae</taxon>
        <taxon>Roseivirga</taxon>
    </lineage>
</organism>
<name>A0A1E5SZA6_9BACT</name>
<dbReference type="RefSeq" id="WP_069835957.1">
    <property type="nucleotide sequence ID" value="NZ_MDGQ01000005.1"/>
</dbReference>
<accession>A0A1E5SZA6</accession>
<dbReference type="AlphaFoldDB" id="A0A1E5SZA6"/>
<evidence type="ECO:0008006" key="3">
    <source>
        <dbReference type="Google" id="ProtNLM"/>
    </source>
</evidence>
<evidence type="ECO:0000313" key="2">
    <source>
        <dbReference type="Proteomes" id="UP000095552"/>
    </source>
</evidence>
<reference evidence="1 2" key="1">
    <citation type="submission" date="2016-08" db="EMBL/GenBank/DDBJ databases">
        <title>Draft genome of Fabibacter sp. strain SK-8.</title>
        <authorList>
            <person name="Wong S.-K."/>
            <person name="Hamasaki K."/>
            <person name="Yoshizawa S."/>
        </authorList>
    </citation>
    <scope>NUCLEOTIDE SEQUENCE [LARGE SCALE GENOMIC DNA]</scope>
    <source>
        <strain evidence="1 2">SK-8</strain>
    </source>
</reference>
<evidence type="ECO:0000313" key="1">
    <source>
        <dbReference type="EMBL" id="OEK04452.1"/>
    </source>
</evidence>
<dbReference type="Proteomes" id="UP000095552">
    <property type="component" value="Unassembled WGS sequence"/>
</dbReference>
<dbReference type="EMBL" id="MDGQ01000005">
    <property type="protein sequence ID" value="OEK04452.1"/>
    <property type="molecule type" value="Genomic_DNA"/>
</dbReference>
<protein>
    <recommendedName>
        <fullName evidence="3">Lipocalin-like domain-containing protein</fullName>
    </recommendedName>
</protein>
<proteinExistence type="predicted"/>
<gene>
    <name evidence="1" type="ORF">BFP71_13335</name>
</gene>
<dbReference type="OrthoDB" id="1451652at2"/>
<comment type="caution">
    <text evidence="1">The sequence shown here is derived from an EMBL/GenBank/DDBJ whole genome shotgun (WGS) entry which is preliminary data.</text>
</comment>
<sequence length="127" mass="14545">MKQYIPYFFSLLIVLTFNACEEEQTNPDEFLQLDEPTYVHSIPGCDNTNNPEMNCDEWVEFLVGGEVNILVGGGDIIQRMSFKEEDDKVTVYNQAGLSSLHLVFTVINLDSLQRDDDSSYWVRKISP</sequence>